<dbReference type="KEGG" id="yin:CH53_1911"/>
<organism evidence="1 2">
    <name type="scientific">Yersinia intermedia</name>
    <dbReference type="NCBI Taxonomy" id="631"/>
    <lineage>
        <taxon>Bacteria</taxon>
        <taxon>Pseudomonadati</taxon>
        <taxon>Pseudomonadota</taxon>
        <taxon>Gammaproteobacteria</taxon>
        <taxon>Enterobacterales</taxon>
        <taxon>Yersiniaceae</taxon>
        <taxon>Yersinia</taxon>
    </lineage>
</organism>
<evidence type="ECO:0000313" key="1">
    <source>
        <dbReference type="EMBL" id="CNG33986.1"/>
    </source>
</evidence>
<proteinExistence type="predicted"/>
<gene>
    <name evidence="1" type="ORF">ERS008530_03527</name>
</gene>
<name>A0A0T9MPY6_YERIN</name>
<dbReference type="AlphaFoldDB" id="A0A0T9MPY6"/>
<dbReference type="EMBL" id="CPZJ01000017">
    <property type="protein sequence ID" value="CNG33986.1"/>
    <property type="molecule type" value="Genomic_DNA"/>
</dbReference>
<sequence>MDNSTRHVQFHTPIDTIFSKKTSILGILLKFNYQGQVISLPNRQN</sequence>
<accession>A0A0T9MPY6</accession>
<dbReference type="eggNOG" id="ENOG5030DXQ">
    <property type="taxonomic scope" value="Bacteria"/>
</dbReference>
<evidence type="ECO:0000313" key="2">
    <source>
        <dbReference type="Proteomes" id="UP000038750"/>
    </source>
</evidence>
<protein>
    <submittedName>
        <fullName evidence="1">Uncharacterized protein</fullName>
    </submittedName>
</protein>
<dbReference type="Proteomes" id="UP000038750">
    <property type="component" value="Unassembled WGS sequence"/>
</dbReference>
<reference evidence="1 2" key="1">
    <citation type="submission" date="2015-03" db="EMBL/GenBank/DDBJ databases">
        <authorList>
            <person name="Murphy D."/>
        </authorList>
    </citation>
    <scope>NUCLEOTIDE SEQUENCE [LARGE SCALE GENOMIC DNA]</scope>
    <source>
        <strain evidence="1 2">BR165/97</strain>
    </source>
</reference>